<evidence type="ECO:0000256" key="6">
    <source>
        <dbReference type="ARBA" id="ARBA00022833"/>
    </source>
</evidence>
<evidence type="ECO:0000313" key="10">
    <source>
        <dbReference type="EMBL" id="CAA9416593.1"/>
    </source>
</evidence>
<protein>
    <submittedName>
        <fullName evidence="10">Uncharacterized protein</fullName>
    </submittedName>
</protein>
<dbReference type="GO" id="GO:0006508">
    <property type="term" value="P:proteolysis"/>
    <property type="evidence" value="ECO:0007669"/>
    <property type="project" value="UniProtKB-KW"/>
</dbReference>
<sequence length="213" mass="22713">GAGGESHSSPPVRRPRDTAQGHSREPGVGGEHRGRRAGRRRGGGGRTDEKAPPRRSGYGPPHAGDGRPRSDGEDTRGAAGGEGARAHDVRRALRRPRRHGGRGLRVHRKGRPRRRVREGREARGPGWLLRLPQAQPQAQRPEALGLVYRQGPGDPAHGGRGQRRQGDRGSRLPGGEDGETPPGGDAPRPRCGEPDAPGRSGHQTEDLASPGRL</sequence>
<evidence type="ECO:0000256" key="2">
    <source>
        <dbReference type="ARBA" id="ARBA00022670"/>
    </source>
</evidence>
<accession>A0A6J4PQH7</accession>
<name>A0A6J4PQH7_9ACTN</name>
<feature type="compositionally biased region" description="Basic residues" evidence="9">
    <location>
        <begin position="92"/>
        <end position="117"/>
    </location>
</feature>
<keyword evidence="8" id="KW-0865">Zymogen</keyword>
<dbReference type="GO" id="GO:0031012">
    <property type="term" value="C:extracellular matrix"/>
    <property type="evidence" value="ECO:0007669"/>
    <property type="project" value="InterPro"/>
</dbReference>
<feature type="compositionally biased region" description="Basic and acidic residues" evidence="9">
    <location>
        <begin position="14"/>
        <end position="25"/>
    </location>
</feature>
<comment type="cofactor">
    <cofactor evidence="1">
        <name>Zn(2+)</name>
        <dbReference type="ChEBI" id="CHEBI:29105"/>
    </cofactor>
</comment>
<keyword evidence="7" id="KW-0482">Metalloprotease</keyword>
<dbReference type="GO" id="GO:0008270">
    <property type="term" value="F:zinc ion binding"/>
    <property type="evidence" value="ECO:0007669"/>
    <property type="project" value="InterPro"/>
</dbReference>
<proteinExistence type="predicted"/>
<dbReference type="AlphaFoldDB" id="A0A6J4PQH7"/>
<feature type="compositionally biased region" description="Low complexity" evidence="9">
    <location>
        <begin position="124"/>
        <end position="144"/>
    </location>
</feature>
<evidence type="ECO:0000256" key="3">
    <source>
        <dbReference type="ARBA" id="ARBA00022723"/>
    </source>
</evidence>
<evidence type="ECO:0000256" key="4">
    <source>
        <dbReference type="ARBA" id="ARBA00022729"/>
    </source>
</evidence>
<evidence type="ECO:0000256" key="8">
    <source>
        <dbReference type="ARBA" id="ARBA00023145"/>
    </source>
</evidence>
<keyword evidence="4" id="KW-0732">Signal</keyword>
<dbReference type="PROSITE" id="PS00546">
    <property type="entry name" value="CYSTEINE_SWITCH"/>
    <property type="match status" value="1"/>
</dbReference>
<evidence type="ECO:0000256" key="5">
    <source>
        <dbReference type="ARBA" id="ARBA00022801"/>
    </source>
</evidence>
<keyword evidence="6" id="KW-0862">Zinc</keyword>
<feature type="compositionally biased region" description="Basic and acidic residues" evidence="9">
    <location>
        <begin position="64"/>
        <end position="76"/>
    </location>
</feature>
<organism evidence="10">
    <name type="scientific">uncultured Rubrobacteraceae bacterium</name>
    <dbReference type="NCBI Taxonomy" id="349277"/>
    <lineage>
        <taxon>Bacteria</taxon>
        <taxon>Bacillati</taxon>
        <taxon>Actinomycetota</taxon>
        <taxon>Rubrobacteria</taxon>
        <taxon>Rubrobacterales</taxon>
        <taxon>Rubrobacteraceae</taxon>
        <taxon>environmental samples</taxon>
    </lineage>
</organism>
<evidence type="ECO:0000256" key="1">
    <source>
        <dbReference type="ARBA" id="ARBA00001947"/>
    </source>
</evidence>
<keyword evidence="5" id="KW-0378">Hydrolase</keyword>
<keyword evidence="3" id="KW-0479">Metal-binding</keyword>
<keyword evidence="2" id="KW-0645">Protease</keyword>
<evidence type="ECO:0000256" key="9">
    <source>
        <dbReference type="SAM" id="MobiDB-lite"/>
    </source>
</evidence>
<feature type="non-terminal residue" evidence="10">
    <location>
        <position position="1"/>
    </location>
</feature>
<dbReference type="GO" id="GO:0004222">
    <property type="term" value="F:metalloendopeptidase activity"/>
    <property type="evidence" value="ECO:0007669"/>
    <property type="project" value="InterPro"/>
</dbReference>
<evidence type="ECO:0000256" key="7">
    <source>
        <dbReference type="ARBA" id="ARBA00023049"/>
    </source>
</evidence>
<reference evidence="10" key="1">
    <citation type="submission" date="2020-02" db="EMBL/GenBank/DDBJ databases">
        <authorList>
            <person name="Meier V. D."/>
        </authorList>
    </citation>
    <scope>NUCLEOTIDE SEQUENCE</scope>
    <source>
        <strain evidence="10">AVDCRST_MAG03</strain>
    </source>
</reference>
<feature type="compositionally biased region" description="Basic residues" evidence="9">
    <location>
        <begin position="33"/>
        <end position="43"/>
    </location>
</feature>
<feature type="region of interest" description="Disordered" evidence="9">
    <location>
        <begin position="1"/>
        <end position="213"/>
    </location>
</feature>
<gene>
    <name evidence="10" type="ORF">AVDCRST_MAG03-2245</name>
</gene>
<dbReference type="InterPro" id="IPR021158">
    <property type="entry name" value="Pept_M10A_Zn_BS"/>
</dbReference>
<feature type="non-terminal residue" evidence="10">
    <location>
        <position position="213"/>
    </location>
</feature>
<dbReference type="EMBL" id="CADCUT010000142">
    <property type="protein sequence ID" value="CAA9416593.1"/>
    <property type="molecule type" value="Genomic_DNA"/>
</dbReference>